<comment type="caution">
    <text evidence="4">The sequence shown here is derived from an EMBL/GenBank/DDBJ whole genome shotgun (WGS) entry which is preliminary data.</text>
</comment>
<evidence type="ECO:0000313" key="5">
    <source>
        <dbReference type="Proteomes" id="UP001237642"/>
    </source>
</evidence>
<dbReference type="PANTHER" id="PTHR32343">
    <property type="entry name" value="SERINE/ARGININE-RICH SPLICING FACTOR"/>
    <property type="match status" value="1"/>
</dbReference>
<dbReference type="AlphaFoldDB" id="A0AAD8MB86"/>
<dbReference type="CDD" id="cd12459">
    <property type="entry name" value="RRM1_CID8_like"/>
    <property type="match status" value="1"/>
</dbReference>
<dbReference type="PANTHER" id="PTHR32343:SF77">
    <property type="entry name" value="POLYADENYLATE-BINDING PROTEIN-INTERACTING PROTEIN 11-LIKE ISOFORM X1"/>
    <property type="match status" value="1"/>
</dbReference>
<dbReference type="SMART" id="SM00360">
    <property type="entry name" value="RRM"/>
    <property type="match status" value="2"/>
</dbReference>
<dbReference type="InterPro" id="IPR000504">
    <property type="entry name" value="RRM_dom"/>
</dbReference>
<dbReference type="SUPFAM" id="SSF54928">
    <property type="entry name" value="RNA-binding domain, RBD"/>
    <property type="match status" value="2"/>
</dbReference>
<keyword evidence="1" id="KW-0694">RNA-binding</keyword>
<reference evidence="4" key="2">
    <citation type="submission" date="2023-05" db="EMBL/GenBank/DDBJ databases">
        <authorList>
            <person name="Schelkunov M.I."/>
        </authorList>
    </citation>
    <scope>NUCLEOTIDE SEQUENCE</scope>
    <source>
        <strain evidence="4">Hsosn_3</strain>
        <tissue evidence="4">Leaf</tissue>
    </source>
</reference>
<feature type="region of interest" description="Disordered" evidence="2">
    <location>
        <begin position="229"/>
        <end position="251"/>
    </location>
</feature>
<dbReference type="Pfam" id="PF00076">
    <property type="entry name" value="RRM_1"/>
    <property type="match status" value="2"/>
</dbReference>
<feature type="domain" description="RRM" evidence="3">
    <location>
        <begin position="507"/>
        <end position="583"/>
    </location>
</feature>
<feature type="compositionally biased region" description="Polar residues" evidence="2">
    <location>
        <begin position="207"/>
        <end position="216"/>
    </location>
</feature>
<protein>
    <submittedName>
        <fullName evidence="4">Polyadenylate-binding protein-interacting protein 10-like</fullName>
    </submittedName>
</protein>
<dbReference type="InterPro" id="IPR034825">
    <property type="entry name" value="CID8-like_RRM2"/>
</dbReference>
<feature type="region of interest" description="Disordered" evidence="2">
    <location>
        <begin position="376"/>
        <end position="405"/>
    </location>
</feature>
<proteinExistence type="predicted"/>
<organism evidence="4 5">
    <name type="scientific">Heracleum sosnowskyi</name>
    <dbReference type="NCBI Taxonomy" id="360622"/>
    <lineage>
        <taxon>Eukaryota</taxon>
        <taxon>Viridiplantae</taxon>
        <taxon>Streptophyta</taxon>
        <taxon>Embryophyta</taxon>
        <taxon>Tracheophyta</taxon>
        <taxon>Spermatophyta</taxon>
        <taxon>Magnoliopsida</taxon>
        <taxon>eudicotyledons</taxon>
        <taxon>Gunneridae</taxon>
        <taxon>Pentapetalae</taxon>
        <taxon>asterids</taxon>
        <taxon>campanulids</taxon>
        <taxon>Apiales</taxon>
        <taxon>Apiaceae</taxon>
        <taxon>Apioideae</taxon>
        <taxon>apioid superclade</taxon>
        <taxon>Tordylieae</taxon>
        <taxon>Tordyliinae</taxon>
        <taxon>Heracleum</taxon>
    </lineage>
</organism>
<dbReference type="Gene3D" id="3.30.70.330">
    <property type="match status" value="2"/>
</dbReference>
<dbReference type="PROSITE" id="PS50102">
    <property type="entry name" value="RRM"/>
    <property type="match status" value="2"/>
</dbReference>
<feature type="compositionally biased region" description="Basic and acidic residues" evidence="2">
    <location>
        <begin position="56"/>
        <end position="65"/>
    </location>
</feature>
<reference evidence="4" key="1">
    <citation type="submission" date="2023-02" db="EMBL/GenBank/DDBJ databases">
        <title>Genome of toxic invasive species Heracleum sosnowskyi carries increased number of genes despite the absence of recent whole-genome duplications.</title>
        <authorList>
            <person name="Schelkunov M."/>
            <person name="Shtratnikova V."/>
            <person name="Makarenko M."/>
            <person name="Klepikova A."/>
            <person name="Omelchenko D."/>
            <person name="Novikova G."/>
            <person name="Obukhova E."/>
            <person name="Bogdanov V."/>
            <person name="Penin A."/>
            <person name="Logacheva M."/>
        </authorList>
    </citation>
    <scope>NUCLEOTIDE SEQUENCE</scope>
    <source>
        <strain evidence="4">Hsosn_3</strain>
        <tissue evidence="4">Leaf</tissue>
    </source>
</reference>
<evidence type="ECO:0000256" key="2">
    <source>
        <dbReference type="SAM" id="MobiDB-lite"/>
    </source>
</evidence>
<feature type="compositionally biased region" description="Basic residues" evidence="2">
    <location>
        <begin position="380"/>
        <end position="395"/>
    </location>
</feature>
<evidence type="ECO:0000313" key="4">
    <source>
        <dbReference type="EMBL" id="KAK1366394.1"/>
    </source>
</evidence>
<feature type="region of interest" description="Disordered" evidence="2">
    <location>
        <begin position="161"/>
        <end position="216"/>
    </location>
</feature>
<feature type="compositionally biased region" description="Polar residues" evidence="2">
    <location>
        <begin position="169"/>
        <end position="194"/>
    </location>
</feature>
<dbReference type="EMBL" id="JAUIZM010000009">
    <property type="protein sequence ID" value="KAK1366394.1"/>
    <property type="molecule type" value="Genomic_DNA"/>
</dbReference>
<sequence>MAARENAEFNADKTLNQTDSLVQTNTNELKLSGAGNFVPGSSNVSAVAEQKDFLEEQSDGVDHHQQMTSGGDLRIVNQGDDGEGFTQDKTETKSLNKVSTMVDRENDECNDDKSLNQTDTLVQTNMNELKLSGVGNSSPKSSNDSADKSLNQTDSLVETNKNELKLSGAGNSSPRSSNDSADKSLNQTDSLVETNKNELKLSGGGNSSPRSSTDSIVKSLNQTDSLVETNKNELKLSGGGNSSPRSSTDSVVKSLNQTDPLVQTTNELKLGGAGNFTPRSSIDSAVAEQKGVDHHDQINSGGDFRMVNQGDGGEGFKQDMTGLEEMFSKLNPMAPDFYPPSVDSTNRPVLQESAPHFAHDADSNALMPANSLVAAGGNSAKKKHIGSSHGKRKTAKNPTSKTQKKKAIRRTVYVSDIDNQINEEQLAALFTSCGQLVDCRICGDPNSVLRFGFVEFANKEGAKNALSLTGTMLGFHTVKVERSRTAIAPVNKNLLPTSEDERERCTRTVYCTNIDKEVTPEDIKLLFESFCGEVTCLKLLGGHNHSTGSAFVEFAISDSAIAALNCSGVILGELPIRVSPSKTPIKQGVPRSAIQ</sequence>
<feature type="region of interest" description="Disordered" evidence="2">
    <location>
        <begin position="56"/>
        <end position="117"/>
    </location>
</feature>
<gene>
    <name evidence="4" type="ORF">POM88_041955</name>
</gene>
<dbReference type="CDD" id="cd12460">
    <property type="entry name" value="RRM2_CID8_like"/>
    <property type="match status" value="1"/>
</dbReference>
<keyword evidence="5" id="KW-1185">Reference proteome</keyword>
<feature type="region of interest" description="Disordered" evidence="2">
    <location>
        <begin position="130"/>
        <end position="149"/>
    </location>
</feature>
<dbReference type="GO" id="GO:0003723">
    <property type="term" value="F:RNA binding"/>
    <property type="evidence" value="ECO:0007669"/>
    <property type="project" value="UniProtKB-UniRule"/>
</dbReference>
<dbReference type="InterPro" id="IPR012677">
    <property type="entry name" value="Nucleotide-bd_a/b_plait_sf"/>
</dbReference>
<dbReference type="InterPro" id="IPR035979">
    <property type="entry name" value="RBD_domain_sf"/>
</dbReference>
<accession>A0AAD8MB86</accession>
<dbReference type="InterPro" id="IPR034823">
    <property type="entry name" value="CID8-like_RRM1"/>
</dbReference>
<dbReference type="Proteomes" id="UP001237642">
    <property type="component" value="Unassembled WGS sequence"/>
</dbReference>
<evidence type="ECO:0000256" key="1">
    <source>
        <dbReference type="PROSITE-ProRule" id="PRU00176"/>
    </source>
</evidence>
<feature type="compositionally biased region" description="Polar residues" evidence="2">
    <location>
        <begin position="242"/>
        <end position="251"/>
    </location>
</feature>
<feature type="domain" description="RRM" evidence="3">
    <location>
        <begin position="410"/>
        <end position="485"/>
    </location>
</feature>
<feature type="compositionally biased region" description="Polar residues" evidence="2">
    <location>
        <begin position="134"/>
        <end position="149"/>
    </location>
</feature>
<name>A0AAD8MB86_9APIA</name>
<evidence type="ECO:0000259" key="3">
    <source>
        <dbReference type="PROSITE" id="PS50102"/>
    </source>
</evidence>